<feature type="domain" description="TRAM" evidence="6">
    <location>
        <begin position="148"/>
        <end position="212"/>
    </location>
</feature>
<evidence type="ECO:0000256" key="5">
    <source>
        <dbReference type="ARBA" id="ARBA00023014"/>
    </source>
</evidence>
<keyword evidence="1" id="KW-0004">4Fe-4S</keyword>
<evidence type="ECO:0000313" key="8">
    <source>
        <dbReference type="EMBL" id="GFS04144.1"/>
    </source>
</evidence>
<dbReference type="Proteomes" id="UP000762676">
    <property type="component" value="Unassembled WGS sequence"/>
</dbReference>
<dbReference type="PANTHER" id="PTHR43020">
    <property type="entry name" value="CDK5 REGULATORY SUBUNIT-ASSOCIATED PROTEIN 1"/>
    <property type="match status" value="1"/>
</dbReference>
<keyword evidence="3" id="KW-0479">Metal-binding</keyword>
<protein>
    <submittedName>
        <fullName evidence="8">tRNA-2-methylthio-N(6)-dimethylallyladenosine synthase</fullName>
    </submittedName>
</protein>
<dbReference type="Gene3D" id="3.80.30.20">
    <property type="entry name" value="tm_1862 like domain"/>
    <property type="match status" value="1"/>
</dbReference>
<evidence type="ECO:0000256" key="2">
    <source>
        <dbReference type="ARBA" id="ARBA00022691"/>
    </source>
</evidence>
<dbReference type="AlphaFoldDB" id="A0AAV4I1J1"/>
<dbReference type="GO" id="GO:0046872">
    <property type="term" value="F:metal ion binding"/>
    <property type="evidence" value="ECO:0007669"/>
    <property type="project" value="UniProtKB-KW"/>
</dbReference>
<keyword evidence="9" id="KW-1185">Reference proteome</keyword>
<evidence type="ECO:0000313" key="9">
    <source>
        <dbReference type="Proteomes" id="UP000762676"/>
    </source>
</evidence>
<dbReference type="SUPFAM" id="SSF102114">
    <property type="entry name" value="Radical SAM enzymes"/>
    <property type="match status" value="1"/>
</dbReference>
<keyword evidence="2" id="KW-0949">S-adenosyl-L-methionine</keyword>
<keyword evidence="5" id="KW-0411">Iron-sulfur</keyword>
<sequence>MRLRFSTSNPQDMSLEVLKVMAKYPNICKHIHLPVQSGNNEILRKMNRQHTREEYMELIDNIRTIMPDCAISHDIIAGFPTETETAHQDTLSLMEYVKYDFGFMFVYSERPGTRAARKMKDDVDVAIKKRRLSEIVALQGHHSLFRMEQHIGKVEEVLVEGDSKKSSDFWMGRNSQHKTVVFPKKEKTIKGAVVSVKIDDCTSATLLGNQLIS</sequence>
<dbReference type="GO" id="GO:0051539">
    <property type="term" value="F:4 iron, 4 sulfur cluster binding"/>
    <property type="evidence" value="ECO:0007669"/>
    <property type="project" value="UniProtKB-KW"/>
</dbReference>
<organism evidence="8 9">
    <name type="scientific">Elysia marginata</name>
    <dbReference type="NCBI Taxonomy" id="1093978"/>
    <lineage>
        <taxon>Eukaryota</taxon>
        <taxon>Metazoa</taxon>
        <taxon>Spiralia</taxon>
        <taxon>Lophotrochozoa</taxon>
        <taxon>Mollusca</taxon>
        <taxon>Gastropoda</taxon>
        <taxon>Heterobranchia</taxon>
        <taxon>Euthyneura</taxon>
        <taxon>Panpulmonata</taxon>
        <taxon>Sacoglossa</taxon>
        <taxon>Placobranchoidea</taxon>
        <taxon>Plakobranchidae</taxon>
        <taxon>Elysia</taxon>
    </lineage>
</organism>
<dbReference type="InterPro" id="IPR023404">
    <property type="entry name" value="rSAM_horseshoe"/>
</dbReference>
<dbReference type="InterPro" id="IPR002792">
    <property type="entry name" value="TRAM_dom"/>
</dbReference>
<keyword evidence="4" id="KW-0408">Iron</keyword>
<proteinExistence type="predicted"/>
<dbReference type="PROSITE" id="PS51918">
    <property type="entry name" value="RADICAL_SAM"/>
    <property type="match status" value="1"/>
</dbReference>
<feature type="domain" description="Radical SAM core" evidence="7">
    <location>
        <begin position="1"/>
        <end position="146"/>
    </location>
</feature>
<reference evidence="8 9" key="1">
    <citation type="journal article" date="2021" name="Elife">
        <title>Chloroplast acquisition without the gene transfer in kleptoplastic sea slugs, Plakobranchus ocellatus.</title>
        <authorList>
            <person name="Maeda T."/>
            <person name="Takahashi S."/>
            <person name="Yoshida T."/>
            <person name="Shimamura S."/>
            <person name="Takaki Y."/>
            <person name="Nagai Y."/>
            <person name="Toyoda A."/>
            <person name="Suzuki Y."/>
            <person name="Arimoto A."/>
            <person name="Ishii H."/>
            <person name="Satoh N."/>
            <person name="Nishiyama T."/>
            <person name="Hasebe M."/>
            <person name="Maruyama T."/>
            <person name="Minagawa J."/>
            <person name="Obokata J."/>
            <person name="Shigenobu S."/>
        </authorList>
    </citation>
    <scope>NUCLEOTIDE SEQUENCE [LARGE SCALE GENOMIC DNA]</scope>
</reference>
<comment type="caution">
    <text evidence="8">The sequence shown here is derived from an EMBL/GenBank/DDBJ whole genome shotgun (WGS) entry which is preliminary data.</text>
</comment>
<dbReference type="GO" id="GO:0005829">
    <property type="term" value="C:cytosol"/>
    <property type="evidence" value="ECO:0007669"/>
    <property type="project" value="TreeGrafter"/>
</dbReference>
<dbReference type="InterPro" id="IPR058240">
    <property type="entry name" value="rSAM_sf"/>
</dbReference>
<dbReference type="InterPro" id="IPR006638">
    <property type="entry name" value="Elp3/MiaA/NifB-like_rSAM"/>
</dbReference>
<evidence type="ECO:0000259" key="6">
    <source>
        <dbReference type="PROSITE" id="PS50926"/>
    </source>
</evidence>
<name>A0AAV4I1J1_9GAST</name>
<gene>
    <name evidence="8" type="ORF">ElyMa_002905900</name>
</gene>
<evidence type="ECO:0000256" key="1">
    <source>
        <dbReference type="ARBA" id="ARBA00022485"/>
    </source>
</evidence>
<accession>A0AAV4I1J1</accession>
<dbReference type="Pfam" id="PF01938">
    <property type="entry name" value="TRAM"/>
    <property type="match status" value="1"/>
</dbReference>
<dbReference type="GO" id="GO:0035597">
    <property type="term" value="F:tRNA-2-methylthio-N(6)-dimethylallyladenosine(37) synthase activity"/>
    <property type="evidence" value="ECO:0007669"/>
    <property type="project" value="TreeGrafter"/>
</dbReference>
<dbReference type="SMART" id="SM00729">
    <property type="entry name" value="Elp3"/>
    <property type="match status" value="1"/>
</dbReference>
<evidence type="ECO:0000256" key="4">
    <source>
        <dbReference type="ARBA" id="ARBA00023004"/>
    </source>
</evidence>
<dbReference type="Pfam" id="PF04055">
    <property type="entry name" value="Radical_SAM"/>
    <property type="match status" value="1"/>
</dbReference>
<evidence type="ECO:0000256" key="3">
    <source>
        <dbReference type="ARBA" id="ARBA00022723"/>
    </source>
</evidence>
<dbReference type="InterPro" id="IPR007197">
    <property type="entry name" value="rSAM"/>
</dbReference>
<dbReference type="PROSITE" id="PS50926">
    <property type="entry name" value="TRAM"/>
    <property type="match status" value="1"/>
</dbReference>
<dbReference type="EMBL" id="BMAT01006000">
    <property type="protein sequence ID" value="GFS04144.1"/>
    <property type="molecule type" value="Genomic_DNA"/>
</dbReference>
<dbReference type="PANTHER" id="PTHR43020:SF2">
    <property type="entry name" value="MITOCHONDRIAL TRNA METHYLTHIOTRANSFERASE CDK5RAP1"/>
    <property type="match status" value="1"/>
</dbReference>
<evidence type="ECO:0000259" key="7">
    <source>
        <dbReference type="PROSITE" id="PS51918"/>
    </source>
</evidence>